<evidence type="ECO:0000259" key="1">
    <source>
        <dbReference type="SMART" id="SM01043"/>
    </source>
</evidence>
<dbReference type="InterPro" id="IPR011990">
    <property type="entry name" value="TPR-like_helical_dom_sf"/>
</dbReference>
<dbReference type="Pfam" id="PF03704">
    <property type="entry name" value="BTAD"/>
    <property type="match status" value="1"/>
</dbReference>
<evidence type="ECO:0000313" key="3">
    <source>
        <dbReference type="Proteomes" id="UP000295573"/>
    </source>
</evidence>
<gene>
    <name evidence="2" type="ORF">EV646_101176</name>
</gene>
<reference evidence="2 3" key="1">
    <citation type="journal article" date="2015" name="Stand. Genomic Sci.">
        <title>Genomic Encyclopedia of Bacterial and Archaeal Type Strains, Phase III: the genomes of soil and plant-associated and newly described type strains.</title>
        <authorList>
            <person name="Whitman W.B."/>
            <person name="Woyke T."/>
            <person name="Klenk H.P."/>
            <person name="Zhou Y."/>
            <person name="Lilburn T.G."/>
            <person name="Beck B.J."/>
            <person name="De Vos P."/>
            <person name="Vandamme P."/>
            <person name="Eisen J.A."/>
            <person name="Garrity G."/>
            <person name="Hugenholtz P."/>
            <person name="Kyrpides N.C."/>
        </authorList>
    </citation>
    <scope>NUCLEOTIDE SEQUENCE [LARGE SCALE GENOMIC DNA]</scope>
    <source>
        <strain evidence="2 3">VKM Ac-2541</strain>
    </source>
</reference>
<dbReference type="GO" id="GO:0003677">
    <property type="term" value="F:DNA binding"/>
    <property type="evidence" value="ECO:0007669"/>
    <property type="project" value="UniProtKB-KW"/>
</dbReference>
<protein>
    <submittedName>
        <fullName evidence="2">DNA-binding SARP family transcriptional activator</fullName>
    </submittedName>
</protein>
<sequence>MFPERSSSSYRDGVAVCEISLLGGFAVRVDGQAIPEGAWRHTRAAQLVKVLALADGHRLLREQAMELLWPDLDPAAASANLRKALHYARQALGSPASIADHGNQLELFPASVVVDAEVFERNARQALAAHSGYQAVRYPGDLLPEDRYAAWAEDHRDRLRGLHLDLLRAAGLSHDVLAIDPADEEAHRGLMQQALDAGDRSAVVRQFEQLRHRLRADLGVGPDRASITLYEKALALSPGPPPTPGEITQSLLARSLVQLNSGQLEDSARTAGRARALAIAAQLGREAGEASAILGILANLRGEWREAFRVDFEDSVRREPRLASFVFDAHTCLAEFSLCGPNGHEQFAGLAAELASSAQHHRSIQGEAIGELLAGEIALFSGRLDDAHRRLTLALQLYEHAGATSGKVLTIQRLAELAVLDGERGQATRLLYDALPMAHAAWLGPHLVVRTHALLVEANDSVQLIEAADGELQGANVCPPCSLGYLVATSKAFARGGDLTQSQRRLDDAERLAGLWPGGAAHATVWEARAVLRQAHGDFDRARAFWQEAADRFAEVGRPRDRDRCLSAGKDDREGIHH</sequence>
<dbReference type="SUPFAM" id="SSF48452">
    <property type="entry name" value="TPR-like"/>
    <property type="match status" value="2"/>
</dbReference>
<keyword evidence="3" id="KW-1185">Reference proteome</keyword>
<name>A0A4R2IZ49_9ACTN</name>
<organism evidence="2 3">
    <name type="scientific">Kribbella antiqua</name>
    <dbReference type="NCBI Taxonomy" id="2512217"/>
    <lineage>
        <taxon>Bacteria</taxon>
        <taxon>Bacillati</taxon>
        <taxon>Actinomycetota</taxon>
        <taxon>Actinomycetes</taxon>
        <taxon>Propionibacteriales</taxon>
        <taxon>Kribbellaceae</taxon>
        <taxon>Kribbella</taxon>
    </lineage>
</organism>
<dbReference type="InterPro" id="IPR051677">
    <property type="entry name" value="AfsR-DnrI-RedD_regulator"/>
</dbReference>
<dbReference type="EMBL" id="SLWR01000001">
    <property type="protein sequence ID" value="TCO51193.1"/>
    <property type="molecule type" value="Genomic_DNA"/>
</dbReference>
<dbReference type="InterPro" id="IPR005158">
    <property type="entry name" value="BTAD"/>
</dbReference>
<proteinExistence type="predicted"/>
<evidence type="ECO:0000313" key="2">
    <source>
        <dbReference type="EMBL" id="TCO51193.1"/>
    </source>
</evidence>
<keyword evidence="2" id="KW-0238">DNA-binding</keyword>
<dbReference type="SMART" id="SM01043">
    <property type="entry name" value="BTAD"/>
    <property type="match status" value="1"/>
</dbReference>
<feature type="domain" description="Bacterial transcriptional activator" evidence="1">
    <location>
        <begin position="114"/>
        <end position="234"/>
    </location>
</feature>
<dbReference type="Gene3D" id="1.25.40.10">
    <property type="entry name" value="Tetratricopeptide repeat domain"/>
    <property type="match status" value="1"/>
</dbReference>
<dbReference type="PANTHER" id="PTHR35807">
    <property type="entry name" value="TRANSCRIPTIONAL REGULATOR REDD-RELATED"/>
    <property type="match status" value="1"/>
</dbReference>
<dbReference type="InterPro" id="IPR036388">
    <property type="entry name" value="WH-like_DNA-bd_sf"/>
</dbReference>
<dbReference type="Proteomes" id="UP000295573">
    <property type="component" value="Unassembled WGS sequence"/>
</dbReference>
<dbReference type="AlphaFoldDB" id="A0A4R2IZ49"/>
<comment type="caution">
    <text evidence="2">The sequence shown here is derived from an EMBL/GenBank/DDBJ whole genome shotgun (WGS) entry which is preliminary data.</text>
</comment>
<accession>A0A4R2IZ49</accession>
<dbReference type="Gene3D" id="1.10.10.10">
    <property type="entry name" value="Winged helix-like DNA-binding domain superfamily/Winged helix DNA-binding domain"/>
    <property type="match status" value="1"/>
</dbReference>